<feature type="transmembrane region" description="Helical" evidence="1">
    <location>
        <begin position="7"/>
        <end position="28"/>
    </location>
</feature>
<dbReference type="EMBL" id="PRDL01000001">
    <property type="protein sequence ID" value="MBE8716683.1"/>
    <property type="molecule type" value="Genomic_DNA"/>
</dbReference>
<keyword evidence="1" id="KW-1133">Transmembrane helix</keyword>
<feature type="transmembrane region" description="Helical" evidence="1">
    <location>
        <begin position="81"/>
        <end position="106"/>
    </location>
</feature>
<keyword evidence="1" id="KW-0812">Transmembrane</keyword>
<dbReference type="Proteomes" id="UP000652567">
    <property type="component" value="Unassembled WGS sequence"/>
</dbReference>
<name>A0A928YV49_9GAMM</name>
<proteinExistence type="predicted"/>
<sequence>MTHPNHPLQLIWGLTLWAIWFVAVYGGLSVACAATDWQRESPLSLNNALLLLATVATVLLLLWLMKRCWRARHPAAGHRRFIAVVSAALYAASALATIAVAVPIMLLPPCV</sequence>
<comment type="caution">
    <text evidence="2">The sequence shown here is derived from an EMBL/GenBank/DDBJ whole genome shotgun (WGS) entry which is preliminary data.</text>
</comment>
<feature type="transmembrane region" description="Helical" evidence="1">
    <location>
        <begin position="48"/>
        <end position="69"/>
    </location>
</feature>
<protein>
    <submittedName>
        <fullName evidence="2">Uncharacterized protein</fullName>
    </submittedName>
</protein>
<dbReference type="RefSeq" id="WP_193907957.1">
    <property type="nucleotide sequence ID" value="NZ_PRDL01000001.1"/>
</dbReference>
<organism evidence="2 3">
    <name type="scientific">Cellvibrio polysaccharolyticus</name>
    <dbReference type="NCBI Taxonomy" id="2082724"/>
    <lineage>
        <taxon>Bacteria</taxon>
        <taxon>Pseudomonadati</taxon>
        <taxon>Pseudomonadota</taxon>
        <taxon>Gammaproteobacteria</taxon>
        <taxon>Cellvibrionales</taxon>
        <taxon>Cellvibrionaceae</taxon>
        <taxon>Cellvibrio</taxon>
    </lineage>
</organism>
<evidence type="ECO:0000313" key="3">
    <source>
        <dbReference type="Proteomes" id="UP000652567"/>
    </source>
</evidence>
<keyword evidence="3" id="KW-1185">Reference proteome</keyword>
<keyword evidence="1" id="KW-0472">Membrane</keyword>
<accession>A0A928YV49</accession>
<evidence type="ECO:0000256" key="1">
    <source>
        <dbReference type="SAM" id="Phobius"/>
    </source>
</evidence>
<gene>
    <name evidence="2" type="ORF">C4F51_05705</name>
</gene>
<reference evidence="2" key="1">
    <citation type="submission" date="2018-07" db="EMBL/GenBank/DDBJ databases">
        <title>Genome assembly of strain Ka43.</title>
        <authorList>
            <person name="Kukolya J."/>
            <person name="Nagy I."/>
            <person name="Horvath B."/>
            <person name="Toth A."/>
        </authorList>
    </citation>
    <scope>NUCLEOTIDE SEQUENCE</scope>
    <source>
        <strain evidence="2">KB43</strain>
    </source>
</reference>
<evidence type="ECO:0000313" key="2">
    <source>
        <dbReference type="EMBL" id="MBE8716683.1"/>
    </source>
</evidence>
<dbReference type="AlphaFoldDB" id="A0A928YV49"/>